<dbReference type="InterPro" id="IPR040400">
    <property type="entry name" value="BAG5/6/7/8"/>
</dbReference>
<evidence type="ECO:0000313" key="6">
    <source>
        <dbReference type="Proteomes" id="UP001161247"/>
    </source>
</evidence>
<feature type="domain" description="BAG" evidence="4">
    <location>
        <begin position="66"/>
        <end position="145"/>
    </location>
</feature>
<evidence type="ECO:0000256" key="2">
    <source>
        <dbReference type="ARBA" id="ARBA00023186"/>
    </source>
</evidence>
<feature type="compositionally biased region" description="Basic and acidic residues" evidence="3">
    <location>
        <begin position="317"/>
        <end position="336"/>
    </location>
</feature>
<sequence length="400" mass="44928">MDFFRNQWAPARSVRPDFQFKTPERRSPRVVQIPVHFVRSELSRSASALKIQKVFRGYLVRRSVRKIAAIKREVDAIEARVSRREVADLIKKNEKERLKVNESLMSLLLKLDAVGGGAVDSGVRVCRKAVIKKAIALQEKVDSLCTDLNPETAEKSDAVAVNDNGHDQKHETINEPEEKALNSEEPQSISIVCDKMEDDSGECSSDEEFESPEQNVDEKNGKRDSELGRDEQSCSVDCLMEEVEADEDPAVNEFVVVDMPEQETNETKDGGKNEKIEVNEEGKCAQAEYTEEKMEQDDEADNGAGIEEGIDAAVAEKGVDGNDKEKTGGHVGGDDKKNEINQLMEKIVEDNGKMMQMMSGLFERTEAQAKMLNTLTLRLEQLEKAFLCDKIRRKKKRQCS</sequence>
<feature type="region of interest" description="Disordered" evidence="3">
    <location>
        <begin position="155"/>
        <end position="233"/>
    </location>
</feature>
<accession>A0AAV1CCH8</accession>
<evidence type="ECO:0000256" key="1">
    <source>
        <dbReference type="ARBA" id="ARBA00022860"/>
    </source>
</evidence>
<dbReference type="SMART" id="SM00015">
    <property type="entry name" value="IQ"/>
    <property type="match status" value="1"/>
</dbReference>
<dbReference type="InterPro" id="IPR000048">
    <property type="entry name" value="IQ_motif_EF-hand-BS"/>
</dbReference>
<proteinExistence type="predicted"/>
<protein>
    <submittedName>
        <fullName evidence="5">OLC1v1028561C1</fullName>
    </submittedName>
</protein>
<keyword evidence="1" id="KW-0112">Calmodulin-binding</keyword>
<dbReference type="PANTHER" id="PTHR33322">
    <property type="entry name" value="BAG DOMAIN CONTAINING PROTEIN, EXPRESSED"/>
    <property type="match status" value="1"/>
</dbReference>
<evidence type="ECO:0000256" key="3">
    <source>
        <dbReference type="SAM" id="MobiDB-lite"/>
    </source>
</evidence>
<dbReference type="GO" id="GO:0006457">
    <property type="term" value="P:protein folding"/>
    <property type="evidence" value="ECO:0007669"/>
    <property type="project" value="TreeGrafter"/>
</dbReference>
<dbReference type="SMART" id="SM00264">
    <property type="entry name" value="BAG"/>
    <property type="match status" value="1"/>
</dbReference>
<reference evidence="5" key="1">
    <citation type="submission" date="2023-03" db="EMBL/GenBank/DDBJ databases">
        <authorList>
            <person name="Julca I."/>
        </authorList>
    </citation>
    <scope>NUCLEOTIDE SEQUENCE</scope>
</reference>
<dbReference type="Gene3D" id="1.20.58.120">
    <property type="entry name" value="BAG domain"/>
    <property type="match status" value="1"/>
</dbReference>
<dbReference type="GO" id="GO:0005516">
    <property type="term" value="F:calmodulin binding"/>
    <property type="evidence" value="ECO:0007669"/>
    <property type="project" value="UniProtKB-KW"/>
</dbReference>
<dbReference type="PROSITE" id="PS50096">
    <property type="entry name" value="IQ"/>
    <property type="match status" value="1"/>
</dbReference>
<dbReference type="PROSITE" id="PS51035">
    <property type="entry name" value="BAG"/>
    <property type="match status" value="1"/>
</dbReference>
<dbReference type="Proteomes" id="UP001161247">
    <property type="component" value="Chromosome 2"/>
</dbReference>
<dbReference type="InterPro" id="IPR003103">
    <property type="entry name" value="BAG_domain"/>
</dbReference>
<dbReference type="GO" id="GO:0009506">
    <property type="term" value="C:plasmodesma"/>
    <property type="evidence" value="ECO:0007669"/>
    <property type="project" value="TreeGrafter"/>
</dbReference>
<evidence type="ECO:0000259" key="4">
    <source>
        <dbReference type="PROSITE" id="PS51035"/>
    </source>
</evidence>
<evidence type="ECO:0000313" key="5">
    <source>
        <dbReference type="EMBL" id="CAI9093140.1"/>
    </source>
</evidence>
<feature type="compositionally biased region" description="Basic and acidic residues" evidence="3">
    <location>
        <begin position="164"/>
        <end position="182"/>
    </location>
</feature>
<feature type="compositionally biased region" description="Basic and acidic residues" evidence="3">
    <location>
        <begin position="216"/>
        <end position="232"/>
    </location>
</feature>
<dbReference type="GO" id="GO:0051087">
    <property type="term" value="F:protein-folding chaperone binding"/>
    <property type="evidence" value="ECO:0007669"/>
    <property type="project" value="InterPro"/>
</dbReference>
<feature type="compositionally biased region" description="Acidic residues" evidence="3">
    <location>
        <begin position="196"/>
        <end position="211"/>
    </location>
</feature>
<name>A0AAV1CCH8_OLDCO</name>
<dbReference type="EMBL" id="OX459119">
    <property type="protein sequence ID" value="CAI9093140.1"/>
    <property type="molecule type" value="Genomic_DNA"/>
</dbReference>
<gene>
    <name evidence="5" type="ORF">OLC1_LOCUS4633</name>
</gene>
<keyword evidence="6" id="KW-1185">Reference proteome</keyword>
<dbReference type="InterPro" id="IPR036533">
    <property type="entry name" value="BAG_dom_sf"/>
</dbReference>
<dbReference type="Pfam" id="PF00612">
    <property type="entry name" value="IQ"/>
    <property type="match status" value="1"/>
</dbReference>
<dbReference type="Pfam" id="PF02179">
    <property type="entry name" value="BAG"/>
    <property type="match status" value="1"/>
</dbReference>
<feature type="region of interest" description="Disordered" evidence="3">
    <location>
        <begin position="314"/>
        <end position="336"/>
    </location>
</feature>
<keyword evidence="2" id="KW-0143">Chaperone</keyword>
<dbReference type="SUPFAM" id="SSF63491">
    <property type="entry name" value="BAG domain"/>
    <property type="match status" value="1"/>
</dbReference>
<organism evidence="5 6">
    <name type="scientific">Oldenlandia corymbosa var. corymbosa</name>
    <dbReference type="NCBI Taxonomy" id="529605"/>
    <lineage>
        <taxon>Eukaryota</taxon>
        <taxon>Viridiplantae</taxon>
        <taxon>Streptophyta</taxon>
        <taxon>Embryophyta</taxon>
        <taxon>Tracheophyta</taxon>
        <taxon>Spermatophyta</taxon>
        <taxon>Magnoliopsida</taxon>
        <taxon>eudicotyledons</taxon>
        <taxon>Gunneridae</taxon>
        <taxon>Pentapetalae</taxon>
        <taxon>asterids</taxon>
        <taxon>lamiids</taxon>
        <taxon>Gentianales</taxon>
        <taxon>Rubiaceae</taxon>
        <taxon>Rubioideae</taxon>
        <taxon>Spermacoceae</taxon>
        <taxon>Hedyotis-Oldenlandia complex</taxon>
        <taxon>Oldenlandia</taxon>
    </lineage>
</organism>
<dbReference type="PANTHER" id="PTHR33322:SF4">
    <property type="entry name" value="BAG DOMAIN CONTAINING PROTEIN, EXPRESSED"/>
    <property type="match status" value="1"/>
</dbReference>
<dbReference type="AlphaFoldDB" id="A0AAV1CCH8"/>